<dbReference type="Proteomes" id="UP001595478">
    <property type="component" value="Unassembled WGS sequence"/>
</dbReference>
<evidence type="ECO:0000313" key="2">
    <source>
        <dbReference type="Proteomes" id="UP001595478"/>
    </source>
</evidence>
<organism evidence="1 2">
    <name type="scientific">Agaribacter flavus</name>
    <dbReference type="NCBI Taxonomy" id="1902781"/>
    <lineage>
        <taxon>Bacteria</taxon>
        <taxon>Pseudomonadati</taxon>
        <taxon>Pseudomonadota</taxon>
        <taxon>Gammaproteobacteria</taxon>
        <taxon>Alteromonadales</taxon>
        <taxon>Alteromonadaceae</taxon>
        <taxon>Agaribacter</taxon>
    </lineage>
</organism>
<dbReference type="EMBL" id="JBHRSW010000004">
    <property type="protein sequence ID" value="MFC3120041.1"/>
    <property type="molecule type" value="Genomic_DNA"/>
</dbReference>
<reference evidence="2" key="1">
    <citation type="journal article" date="2019" name="Int. J. Syst. Evol. Microbiol.">
        <title>The Global Catalogue of Microorganisms (GCM) 10K type strain sequencing project: providing services to taxonomists for standard genome sequencing and annotation.</title>
        <authorList>
            <consortium name="The Broad Institute Genomics Platform"/>
            <consortium name="The Broad Institute Genome Sequencing Center for Infectious Disease"/>
            <person name="Wu L."/>
            <person name="Ma J."/>
        </authorList>
    </citation>
    <scope>NUCLEOTIDE SEQUENCE [LARGE SCALE GENOMIC DNA]</scope>
    <source>
        <strain evidence="2">KCTC 52473</strain>
    </source>
</reference>
<gene>
    <name evidence="1" type="ORF">ACFOHL_00235</name>
</gene>
<keyword evidence="2" id="KW-1185">Reference proteome</keyword>
<evidence type="ECO:0000313" key="1">
    <source>
        <dbReference type="EMBL" id="MFC3120041.1"/>
    </source>
</evidence>
<accession>A0ABV7FNH5</accession>
<sequence length="343" mass="36351">MNNSDSKKHPFNVGGLLLTKGPPKLKSLSGWKTTSNWHAAASVPVVPAQMVSFQSAAPVCSKVLEYDAGSANAFFPNLQGDAWALTGTKSNPAICALTISKLYPVTISLTLHCNCYSLPVGSSVGQLVVLVNKIPVGVLAVGSIWTDATVNIQATSLNPVISDTNLIEIVAEEGSYNIVSATIENSTVVTANYQWYSQFNGSLQPNASASFDQDLTVGLTNSSSQTKTFGTSLGISQSMGASVDAISATLSGSFSLSTQESSTVTISVNTQTQKSYQYAQTNPTGEAIAYAFWWLRLQYVLPNGASITIDAPPQATVLQTYYPPTESDALRNHLNSPSEAIEY</sequence>
<proteinExistence type="predicted"/>
<protein>
    <submittedName>
        <fullName evidence="1">Uncharacterized protein</fullName>
    </submittedName>
</protein>
<dbReference type="RefSeq" id="WP_376918185.1">
    <property type="nucleotide sequence ID" value="NZ_JBHRSW010000004.1"/>
</dbReference>
<name>A0ABV7FNH5_9ALTE</name>
<comment type="caution">
    <text evidence="1">The sequence shown here is derived from an EMBL/GenBank/DDBJ whole genome shotgun (WGS) entry which is preliminary data.</text>
</comment>